<feature type="domain" description="Calcineurin-like phosphoesterase" evidence="2">
    <location>
        <begin position="4"/>
        <end position="210"/>
    </location>
</feature>
<evidence type="ECO:0000313" key="4">
    <source>
        <dbReference type="Proteomes" id="UP000192575"/>
    </source>
</evidence>
<dbReference type="Pfam" id="PF12850">
    <property type="entry name" value="Metallophos_2"/>
    <property type="match status" value="1"/>
</dbReference>
<dbReference type="PANTHER" id="PTHR42850">
    <property type="entry name" value="METALLOPHOSPHOESTERASE"/>
    <property type="match status" value="1"/>
</dbReference>
<evidence type="ECO:0000313" key="3">
    <source>
        <dbReference type="EMBL" id="OQQ90752.1"/>
    </source>
</evidence>
<dbReference type="InterPro" id="IPR029052">
    <property type="entry name" value="Metallo-depent_PP-like"/>
</dbReference>
<dbReference type="PIRSF" id="PIRSF000883">
    <property type="entry name" value="Pesterase_MJ0912"/>
    <property type="match status" value="1"/>
</dbReference>
<evidence type="ECO:0000256" key="1">
    <source>
        <dbReference type="ARBA" id="ARBA00008950"/>
    </source>
</evidence>
<dbReference type="PANTHER" id="PTHR42850:SF2">
    <property type="entry name" value="BLL5683 PROTEIN"/>
    <property type="match status" value="1"/>
</dbReference>
<evidence type="ECO:0000259" key="2">
    <source>
        <dbReference type="Pfam" id="PF12850"/>
    </source>
</evidence>
<reference evidence="3 4" key="1">
    <citation type="submission" date="2017-03" db="EMBL/GenBank/DDBJ databases">
        <title>Phylogenomics and comparative genomics of Lactobacillus salivarius, a mammalian gut commensal.</title>
        <authorList>
            <person name="Harris H.M."/>
        </authorList>
    </citation>
    <scope>NUCLEOTIDE SEQUENCE [LARGE SCALE GENOMIC DNA]</scope>
    <source>
        <strain evidence="3 4">JCM 1047</strain>
    </source>
</reference>
<accession>A0A1V9RC22</accession>
<dbReference type="Gene3D" id="3.60.21.10">
    <property type="match status" value="1"/>
</dbReference>
<dbReference type="SUPFAM" id="SSF56300">
    <property type="entry name" value="Metallo-dependent phosphatases"/>
    <property type="match status" value="1"/>
</dbReference>
<dbReference type="InterPro" id="IPR050126">
    <property type="entry name" value="Ap4A_hydrolase"/>
</dbReference>
<name>A0A1V9RC22_9LACO</name>
<sequence length="290" mass="33979">MGERIAVFSDVHGNTTALEAVYQDSIKQKVDKYWFLGDLFSPGPGAQDLWDLFKQINPEICIRGNWDDLFLNALRGVVDTDRTSLVYISKLAQTLSERLDANEVTSTIKKWPIREETRVRDIMVGLTHNLPDLNYGQALYPTEKQRNFNELFDGNQNLDLAIYAHVHHPLMRYSSDEQFVLNPGSVGQPFFAWDKFQKDMRAEYLILEIDEHGIQETNFRKVYYDRDLEYKRAELANLPYLDIYKLQLVTGKVHTHDHELMKKINDERGYLKDVIKFNEKVRKKDKEKSK</sequence>
<dbReference type="AlphaFoldDB" id="A0A1V9RC22"/>
<proteinExistence type="inferred from homology"/>
<protein>
    <submittedName>
        <fullName evidence="3">Metallophosphatase family protein</fullName>
    </submittedName>
</protein>
<dbReference type="EMBL" id="NBEF01000017">
    <property type="protein sequence ID" value="OQQ90752.1"/>
    <property type="molecule type" value="Genomic_DNA"/>
</dbReference>
<dbReference type="InterPro" id="IPR024654">
    <property type="entry name" value="Calcineurin-like_PHP_lpxH"/>
</dbReference>
<dbReference type="RefSeq" id="WP_081534691.1">
    <property type="nucleotide sequence ID" value="NZ_NBEF01000017.1"/>
</dbReference>
<comment type="similarity">
    <text evidence="1">Belongs to the metallophosphoesterase superfamily. YfcE family.</text>
</comment>
<organism evidence="3 4">
    <name type="scientific">Ligilactobacillus salivarius</name>
    <dbReference type="NCBI Taxonomy" id="1624"/>
    <lineage>
        <taxon>Bacteria</taxon>
        <taxon>Bacillati</taxon>
        <taxon>Bacillota</taxon>
        <taxon>Bacilli</taxon>
        <taxon>Lactobacillales</taxon>
        <taxon>Lactobacillaceae</taxon>
        <taxon>Ligilactobacillus</taxon>
    </lineage>
</organism>
<comment type="caution">
    <text evidence="3">The sequence shown here is derived from an EMBL/GenBank/DDBJ whole genome shotgun (WGS) entry which is preliminary data.</text>
</comment>
<gene>
    <name evidence="3" type="ORF">B6U56_05595</name>
</gene>
<dbReference type="GO" id="GO:0005737">
    <property type="term" value="C:cytoplasm"/>
    <property type="evidence" value="ECO:0007669"/>
    <property type="project" value="TreeGrafter"/>
</dbReference>
<dbReference type="Proteomes" id="UP000192575">
    <property type="component" value="Unassembled WGS sequence"/>
</dbReference>
<dbReference type="InterPro" id="IPR011152">
    <property type="entry name" value="Pesterase_MJ0912"/>
</dbReference>
<dbReference type="GO" id="GO:0016791">
    <property type="term" value="F:phosphatase activity"/>
    <property type="evidence" value="ECO:0007669"/>
    <property type="project" value="TreeGrafter"/>
</dbReference>